<name>A0A518FJB7_9PLAN</name>
<reference evidence="1 2" key="1">
    <citation type="submission" date="2019-02" db="EMBL/GenBank/DDBJ databases">
        <title>Deep-cultivation of Planctomycetes and their phenomic and genomic characterization uncovers novel biology.</title>
        <authorList>
            <person name="Wiegand S."/>
            <person name="Jogler M."/>
            <person name="Boedeker C."/>
            <person name="Pinto D."/>
            <person name="Vollmers J."/>
            <person name="Rivas-Marin E."/>
            <person name="Kohn T."/>
            <person name="Peeters S.H."/>
            <person name="Heuer A."/>
            <person name="Rast P."/>
            <person name="Oberbeckmann S."/>
            <person name="Bunk B."/>
            <person name="Jeske O."/>
            <person name="Meyerdierks A."/>
            <person name="Storesund J.E."/>
            <person name="Kallscheuer N."/>
            <person name="Luecker S."/>
            <person name="Lage O.M."/>
            <person name="Pohl T."/>
            <person name="Merkel B.J."/>
            <person name="Hornburger P."/>
            <person name="Mueller R.-W."/>
            <person name="Bruemmer F."/>
            <person name="Labrenz M."/>
            <person name="Spormann A.M."/>
            <person name="Op den Camp H."/>
            <person name="Overmann J."/>
            <person name="Amann R."/>
            <person name="Jetten M.S.M."/>
            <person name="Mascher T."/>
            <person name="Medema M.H."/>
            <person name="Devos D.P."/>
            <person name="Kaster A.-K."/>
            <person name="Ovreas L."/>
            <person name="Rohde M."/>
            <person name="Galperin M.Y."/>
            <person name="Jogler C."/>
        </authorList>
    </citation>
    <scope>NUCLEOTIDE SEQUENCE [LARGE SCALE GENOMIC DNA]</scope>
    <source>
        <strain evidence="1 2">Pan153</strain>
    </source>
</reference>
<dbReference type="AlphaFoldDB" id="A0A518FJB7"/>
<dbReference type="RefSeq" id="WP_145454299.1">
    <property type="nucleotide sequence ID" value="NZ_CP036317.1"/>
</dbReference>
<gene>
    <name evidence="1" type="ORF">Pan153_10100</name>
</gene>
<protein>
    <submittedName>
        <fullName evidence="1">Uncharacterized protein</fullName>
    </submittedName>
</protein>
<dbReference type="OrthoDB" id="290134at2"/>
<dbReference type="EMBL" id="CP036317">
    <property type="protein sequence ID" value="QDV16383.1"/>
    <property type="molecule type" value="Genomic_DNA"/>
</dbReference>
<proteinExistence type="predicted"/>
<evidence type="ECO:0000313" key="2">
    <source>
        <dbReference type="Proteomes" id="UP000320839"/>
    </source>
</evidence>
<organism evidence="1 2">
    <name type="scientific">Gimesia panareensis</name>
    <dbReference type="NCBI Taxonomy" id="2527978"/>
    <lineage>
        <taxon>Bacteria</taxon>
        <taxon>Pseudomonadati</taxon>
        <taxon>Planctomycetota</taxon>
        <taxon>Planctomycetia</taxon>
        <taxon>Planctomycetales</taxon>
        <taxon>Planctomycetaceae</taxon>
        <taxon>Gimesia</taxon>
    </lineage>
</organism>
<dbReference type="Proteomes" id="UP000320839">
    <property type="component" value="Chromosome"/>
</dbReference>
<accession>A0A518FJB7</accession>
<evidence type="ECO:0000313" key="1">
    <source>
        <dbReference type="EMBL" id="QDV16383.1"/>
    </source>
</evidence>
<sequence>MKPFLLFVLTGGVWFAVCERAYAEEEYLLRVNVMGFIDSPEEHPKEKLLRSIEVVTVPGRTFHCKTRLGGHTRSVSGSLNFEEDEIKVEVDYRHTYDDGTRIPPGEPVLDIDQVKTTISVEVGKWSVLGGSETKRESPLPKLRTKKECHVLLTRYEPKEDEVFKVLDSRKPVINP</sequence>